<evidence type="ECO:0000313" key="1">
    <source>
        <dbReference type="EMBL" id="ARW66402.1"/>
    </source>
</evidence>
<geneLocation type="chloroplast" evidence="1"/>
<proteinExistence type="predicted"/>
<organism evidence="1">
    <name type="scientific">Thuretia quercifolia</name>
    <dbReference type="NCBI Taxonomy" id="189650"/>
    <lineage>
        <taxon>Eukaryota</taxon>
        <taxon>Rhodophyta</taxon>
        <taxon>Florideophyceae</taxon>
        <taxon>Rhodymeniophycidae</taxon>
        <taxon>Ceramiales</taxon>
        <taxon>Dasyaceae</taxon>
        <taxon>Thuretia</taxon>
    </lineage>
</organism>
<sequence>MKLNLPSLLYHFNGNWISKKNIYLLNNKIEHTYREYINIQVKEKTSYSYKYNLSYNLQNNNDIYFYNELTLYLNNIIEKNFELIKFYNIDFITTKLIKLKKKLKKKNLIYNEYICFINQNLTVSIGFIKLYDKYLAIVFTSYIKTSNKKLN</sequence>
<keyword evidence="1" id="KW-0150">Chloroplast</keyword>
<name>A0A1Z1MKM8_9FLOR</name>
<accession>A0A1Z1MKM8</accession>
<protein>
    <submittedName>
        <fullName evidence="1">Uncharacterized protein</fullName>
    </submittedName>
</protein>
<dbReference type="EMBL" id="MF101442">
    <property type="protein sequence ID" value="ARW66402.1"/>
    <property type="molecule type" value="Genomic_DNA"/>
</dbReference>
<dbReference type="RefSeq" id="YP_009397216.1">
    <property type="nucleotide sequence ID" value="NC_035286.1"/>
</dbReference>
<reference evidence="1" key="1">
    <citation type="journal article" date="2017" name="J. Phycol.">
        <title>Analysis of chloroplast genomes and a supermatrix inform reclassification of the Rhodomelaceae (Rhodophyta).</title>
        <authorList>
            <person name="Diaz-Tapia P."/>
            <person name="Maggs C.A."/>
            <person name="West J.A."/>
            <person name="Verbruggen H."/>
        </authorList>
    </citation>
    <scope>NUCLEOTIDE SEQUENCE</scope>
    <source>
        <strain evidence="1">PD1024</strain>
    </source>
</reference>
<keyword evidence="1" id="KW-0934">Plastid</keyword>
<gene>
    <name evidence="1" type="primary">ycf58</name>
</gene>
<dbReference type="GeneID" id="33359543"/>
<dbReference type="AlphaFoldDB" id="A0A1Z1MKM8"/>